<sequence length="219" mass="23499">MDINNSSGGYQSLLSMLGLQSQADSSATTTTTSPSYGAVDYSDGDRVSVSLRAEKLSRISAEFFSGAINSSQIPALTERLYENGFLSADEFQMLGGQTQTVSAITEASNFLNRFILDESVDGDSDAARALLCVVAVIDGMDEPTTGVKRRQESDAYDYVANYTDLLKEAEAPADIIAGFENVLDVLSALDKVRKTEQSTGALASYASVQEAYDELYKNA</sequence>
<accession>A0ABS7ZSB9</accession>
<reference evidence="1 2" key="1">
    <citation type="submission" date="2020-12" db="EMBL/GenBank/DDBJ databases">
        <title>Novel Thalassolituus-related marine hydrocarbonoclastic bacteria mediated algae-derived hydrocarbons mineralization in twilight zone of the northern South China Sea.</title>
        <authorList>
            <person name="Dong C."/>
        </authorList>
    </citation>
    <scope>NUCLEOTIDE SEQUENCE [LARGE SCALE GENOMIC DNA]</scope>
    <source>
        <strain evidence="1 2">IMCC1826</strain>
    </source>
</reference>
<comment type="caution">
    <text evidence="1">The sequence shown here is derived from an EMBL/GenBank/DDBJ whole genome shotgun (WGS) entry which is preliminary data.</text>
</comment>
<evidence type="ECO:0000313" key="1">
    <source>
        <dbReference type="EMBL" id="MCA6063301.1"/>
    </source>
</evidence>
<gene>
    <name evidence="1" type="ORF">I9W95_06740</name>
</gene>
<evidence type="ECO:0008006" key="3">
    <source>
        <dbReference type="Google" id="ProtNLM"/>
    </source>
</evidence>
<dbReference type="EMBL" id="JAEDAH010000032">
    <property type="protein sequence ID" value="MCA6063301.1"/>
    <property type="molecule type" value="Genomic_DNA"/>
</dbReference>
<name>A0ABS7ZSB9_9GAMM</name>
<protein>
    <recommendedName>
        <fullName evidence="3">DUF5610 domain-containing protein</fullName>
    </recommendedName>
</protein>
<organism evidence="1 2">
    <name type="scientific">Thalassolituus marinus</name>
    <dbReference type="NCBI Taxonomy" id="671053"/>
    <lineage>
        <taxon>Bacteria</taxon>
        <taxon>Pseudomonadati</taxon>
        <taxon>Pseudomonadota</taxon>
        <taxon>Gammaproteobacteria</taxon>
        <taxon>Oceanospirillales</taxon>
        <taxon>Oceanospirillaceae</taxon>
        <taxon>Thalassolituus</taxon>
    </lineage>
</organism>
<evidence type="ECO:0000313" key="2">
    <source>
        <dbReference type="Proteomes" id="UP000714380"/>
    </source>
</evidence>
<dbReference type="RefSeq" id="WP_225673173.1">
    <property type="nucleotide sequence ID" value="NZ_JAEDAH010000032.1"/>
</dbReference>
<proteinExistence type="predicted"/>
<dbReference type="Proteomes" id="UP000714380">
    <property type="component" value="Unassembled WGS sequence"/>
</dbReference>
<keyword evidence="2" id="KW-1185">Reference proteome</keyword>